<evidence type="ECO:0000256" key="1">
    <source>
        <dbReference type="ARBA" id="ARBA00004141"/>
    </source>
</evidence>
<proteinExistence type="predicted"/>
<evidence type="ECO:0000256" key="3">
    <source>
        <dbReference type="ARBA" id="ARBA00022989"/>
    </source>
</evidence>
<name>A0ABP6ZM33_9ACTN</name>
<feature type="transmembrane region" description="Helical" evidence="5">
    <location>
        <begin position="148"/>
        <end position="167"/>
    </location>
</feature>
<dbReference type="Pfam" id="PF07291">
    <property type="entry name" value="MauE"/>
    <property type="match status" value="1"/>
</dbReference>
<keyword evidence="4 5" id="KW-0472">Membrane</keyword>
<evidence type="ECO:0000259" key="6">
    <source>
        <dbReference type="Pfam" id="PF07291"/>
    </source>
</evidence>
<gene>
    <name evidence="7" type="ORF">GCM10022419_119170</name>
</gene>
<evidence type="ECO:0000256" key="4">
    <source>
        <dbReference type="ARBA" id="ARBA00023136"/>
    </source>
</evidence>
<reference evidence="8" key="1">
    <citation type="journal article" date="2019" name="Int. J. Syst. Evol. Microbiol.">
        <title>The Global Catalogue of Microorganisms (GCM) 10K type strain sequencing project: providing services to taxonomists for standard genome sequencing and annotation.</title>
        <authorList>
            <consortium name="The Broad Institute Genomics Platform"/>
            <consortium name="The Broad Institute Genome Sequencing Center for Infectious Disease"/>
            <person name="Wu L."/>
            <person name="Ma J."/>
        </authorList>
    </citation>
    <scope>NUCLEOTIDE SEQUENCE [LARGE SCALE GENOMIC DNA]</scope>
    <source>
        <strain evidence="8">JCM 17326</strain>
    </source>
</reference>
<comment type="subcellular location">
    <subcellularLocation>
        <location evidence="1">Membrane</location>
        <topology evidence="1">Multi-pass membrane protein</topology>
    </subcellularLocation>
</comment>
<dbReference type="Proteomes" id="UP001500630">
    <property type="component" value="Unassembled WGS sequence"/>
</dbReference>
<dbReference type="InterPro" id="IPR009908">
    <property type="entry name" value="Methylamine_util_MauE"/>
</dbReference>
<protein>
    <submittedName>
        <fullName evidence="7">Methylamine utilization protein MauE</fullName>
    </submittedName>
</protein>
<evidence type="ECO:0000313" key="8">
    <source>
        <dbReference type="Proteomes" id="UP001500630"/>
    </source>
</evidence>
<evidence type="ECO:0000256" key="2">
    <source>
        <dbReference type="ARBA" id="ARBA00022692"/>
    </source>
</evidence>
<evidence type="ECO:0000256" key="5">
    <source>
        <dbReference type="SAM" id="Phobius"/>
    </source>
</evidence>
<sequence>MIAYIGFACRILLAVVFLAAAVSKVRGRRDRAEFRASLGAFGVSPRRRPAVAAAVITGELATAVLLVADVTALAGLAAGAALLIAFTMAIGAVLRRGTSASCRCFGASTQPLGRRHLARNAILLSVAALGVTGTSPATALGAAGWDPAALLLSGFVAVLLAALVISYDDLVAVVLPR</sequence>
<comment type="caution">
    <text evidence="7">The sequence shown here is derived from an EMBL/GenBank/DDBJ whole genome shotgun (WGS) entry which is preliminary data.</text>
</comment>
<feature type="transmembrane region" description="Helical" evidence="5">
    <location>
        <begin position="72"/>
        <end position="94"/>
    </location>
</feature>
<keyword evidence="3 5" id="KW-1133">Transmembrane helix</keyword>
<feature type="domain" description="Methylamine utilisation protein MauE" evidence="6">
    <location>
        <begin position="3"/>
        <end position="131"/>
    </location>
</feature>
<feature type="transmembrane region" description="Helical" evidence="5">
    <location>
        <begin position="121"/>
        <end position="142"/>
    </location>
</feature>
<evidence type="ECO:0000313" key="7">
    <source>
        <dbReference type="EMBL" id="GAA3614197.1"/>
    </source>
</evidence>
<dbReference type="EMBL" id="BAABDQ010000051">
    <property type="protein sequence ID" value="GAA3614197.1"/>
    <property type="molecule type" value="Genomic_DNA"/>
</dbReference>
<accession>A0ABP6ZM33</accession>
<keyword evidence="2 5" id="KW-0812">Transmembrane</keyword>
<keyword evidence="8" id="KW-1185">Reference proteome</keyword>
<dbReference type="RefSeq" id="WP_345576701.1">
    <property type="nucleotide sequence ID" value="NZ_BAABDQ010000051.1"/>
</dbReference>
<organism evidence="7 8">
    <name type="scientific">Nonomuraea rosea</name>
    <dbReference type="NCBI Taxonomy" id="638574"/>
    <lineage>
        <taxon>Bacteria</taxon>
        <taxon>Bacillati</taxon>
        <taxon>Actinomycetota</taxon>
        <taxon>Actinomycetes</taxon>
        <taxon>Streptosporangiales</taxon>
        <taxon>Streptosporangiaceae</taxon>
        <taxon>Nonomuraea</taxon>
    </lineage>
</organism>